<evidence type="ECO:0000256" key="5">
    <source>
        <dbReference type="ARBA" id="ARBA00023001"/>
    </source>
</evidence>
<reference evidence="11" key="1">
    <citation type="journal article" date="2010" name="PLoS ONE">
        <title>Phylogenetic analysis of cellulolytic enzyme genes from representative lineages of termites and a related cockroach.</title>
        <authorList>
            <person name="Todaka N."/>
            <person name="Inoue T."/>
            <person name="Saita K."/>
            <person name="Ohkuma M."/>
            <person name="Nalepa C.A."/>
            <person name="Lenz M."/>
            <person name="Kudo T."/>
            <person name="Moriya S."/>
        </authorList>
    </citation>
    <scope>NUCLEOTIDE SEQUENCE</scope>
</reference>
<keyword evidence="9" id="KW-0732">Signal</keyword>
<keyword evidence="4 11" id="KW-0378">Hydrolase</keyword>
<dbReference type="CAZy" id="GH45">
    <property type="family name" value="Glycoside Hydrolase Family 45"/>
</dbReference>
<keyword evidence="5" id="KW-0136">Cellulose degradation</keyword>
<dbReference type="InterPro" id="IPR000334">
    <property type="entry name" value="Glyco_hydro_45"/>
</dbReference>
<comment type="catalytic activity">
    <reaction evidence="1">
        <text>Endohydrolysis of (1-&gt;4)-beta-D-glucosidic linkages in cellulose, lichenin and cereal beta-D-glucans.</text>
        <dbReference type="EC" id="3.2.1.4"/>
    </reaction>
</comment>
<dbReference type="GO" id="GO:0008810">
    <property type="term" value="F:cellulase activity"/>
    <property type="evidence" value="ECO:0007669"/>
    <property type="project" value="UniProtKB-EC"/>
</dbReference>
<sequence>MLLVLLAHSFSAAAYSGTAATTCYWDCCKMACSWNSAGVTSPPASCDASGAKQGGGNLQSGCSGGTAYACPSMACWSVNASFGFGTVAAQIMNGGAKVPTSQLCCRCFALSFTSGQAAGKKMVVQVTNDGTYSGNHFDFAVPGGGVGEQTKGCSKQFPNTPASAWGKTWGGISSAAECSNLPSILQNGCKFRFTFGLNNPSASFQSVPCPGELTSVTGCKRTDE</sequence>
<dbReference type="InterPro" id="IPR052288">
    <property type="entry name" value="GH45_Enzymes"/>
</dbReference>
<dbReference type="SUPFAM" id="SSF50685">
    <property type="entry name" value="Barwin-like endoglucanases"/>
    <property type="match status" value="1"/>
</dbReference>
<keyword evidence="6" id="KW-0119">Carbohydrate metabolism</keyword>
<feature type="domain" description="Glycosyl hydrolases family 45 active site" evidence="10">
    <location>
        <begin position="20"/>
        <end position="220"/>
    </location>
</feature>
<feature type="signal peptide" evidence="9">
    <location>
        <begin position="1"/>
        <end position="20"/>
    </location>
</feature>
<dbReference type="EC" id="3.2.1.4" evidence="3"/>
<protein>
    <recommendedName>
        <fullName evidence="3">cellulase</fullName>
        <ecNumber evidence="3">3.2.1.4</ecNumber>
    </recommendedName>
</protein>
<evidence type="ECO:0000259" key="10">
    <source>
        <dbReference type="Pfam" id="PF02015"/>
    </source>
</evidence>
<dbReference type="PANTHER" id="PTHR39730">
    <property type="entry name" value="ENDOGLUCANASE 1"/>
    <property type="match status" value="1"/>
</dbReference>
<evidence type="ECO:0000256" key="9">
    <source>
        <dbReference type="SAM" id="SignalP"/>
    </source>
</evidence>
<evidence type="ECO:0000256" key="7">
    <source>
        <dbReference type="ARBA" id="ARBA00023295"/>
    </source>
</evidence>
<dbReference type="EMBL" id="AB274684">
    <property type="protein sequence ID" value="BAF57443.1"/>
    <property type="molecule type" value="mRNA"/>
</dbReference>
<organism evidence="11">
    <name type="scientific">uncultured symbiotic protist of Mastotermes darwiniensis</name>
    <dbReference type="NCBI Taxonomy" id="403661"/>
    <lineage>
        <taxon>Eukaryota</taxon>
        <taxon>environmental samples</taxon>
    </lineage>
</organism>
<name>A4UX33_9EUKA</name>
<dbReference type="PANTHER" id="PTHR39730:SF1">
    <property type="entry name" value="ENDOGLUCANASE 1"/>
    <property type="match status" value="1"/>
</dbReference>
<evidence type="ECO:0000256" key="6">
    <source>
        <dbReference type="ARBA" id="ARBA00023277"/>
    </source>
</evidence>
<dbReference type="Gene3D" id="2.40.40.10">
    <property type="entry name" value="RlpA-like domain"/>
    <property type="match status" value="1"/>
</dbReference>
<feature type="chain" id="PRO_5002674843" description="cellulase" evidence="9">
    <location>
        <begin position="21"/>
        <end position="224"/>
    </location>
</feature>
<keyword evidence="8" id="KW-0624">Polysaccharide degradation</keyword>
<dbReference type="Pfam" id="PF02015">
    <property type="entry name" value="Glyco_hydro_45"/>
    <property type="match status" value="1"/>
</dbReference>
<evidence type="ECO:0000256" key="8">
    <source>
        <dbReference type="ARBA" id="ARBA00023326"/>
    </source>
</evidence>
<keyword evidence="7" id="KW-0326">Glycosidase</keyword>
<accession>A4UX33</accession>
<evidence type="ECO:0000256" key="4">
    <source>
        <dbReference type="ARBA" id="ARBA00022801"/>
    </source>
</evidence>
<proteinExistence type="evidence at transcript level"/>
<comment type="similarity">
    <text evidence="2">Belongs to the glycosyl hydrolase 45 (cellulase K) family.</text>
</comment>
<dbReference type="InterPro" id="IPR036908">
    <property type="entry name" value="RlpA-like_sf"/>
</dbReference>
<dbReference type="GO" id="GO:0030245">
    <property type="term" value="P:cellulose catabolic process"/>
    <property type="evidence" value="ECO:0007669"/>
    <property type="project" value="UniProtKB-KW"/>
</dbReference>
<evidence type="ECO:0000313" key="11">
    <source>
        <dbReference type="EMBL" id="BAF57443.1"/>
    </source>
</evidence>
<evidence type="ECO:0000256" key="1">
    <source>
        <dbReference type="ARBA" id="ARBA00000966"/>
    </source>
</evidence>
<dbReference type="AlphaFoldDB" id="A4UX33"/>
<evidence type="ECO:0000256" key="3">
    <source>
        <dbReference type="ARBA" id="ARBA00012601"/>
    </source>
</evidence>
<evidence type="ECO:0000256" key="2">
    <source>
        <dbReference type="ARBA" id="ARBA00007793"/>
    </source>
</evidence>